<dbReference type="EMBL" id="KZ302016">
    <property type="protein sequence ID" value="PFH49933.1"/>
    <property type="molecule type" value="Genomic_DNA"/>
</dbReference>
<evidence type="ECO:0000256" key="1">
    <source>
        <dbReference type="SAM" id="MobiDB-lite"/>
    </source>
</evidence>
<feature type="compositionally biased region" description="Basic and acidic residues" evidence="1">
    <location>
        <begin position="360"/>
        <end position="375"/>
    </location>
</feature>
<evidence type="ECO:0000313" key="3">
    <source>
        <dbReference type="Proteomes" id="UP000242287"/>
    </source>
</evidence>
<dbReference type="Proteomes" id="UP000242287">
    <property type="component" value="Unassembled WGS sequence"/>
</dbReference>
<organism evidence="2 3">
    <name type="scientific">Amanita thiersii Skay4041</name>
    <dbReference type="NCBI Taxonomy" id="703135"/>
    <lineage>
        <taxon>Eukaryota</taxon>
        <taxon>Fungi</taxon>
        <taxon>Dikarya</taxon>
        <taxon>Basidiomycota</taxon>
        <taxon>Agaricomycotina</taxon>
        <taxon>Agaricomycetes</taxon>
        <taxon>Agaricomycetidae</taxon>
        <taxon>Agaricales</taxon>
        <taxon>Pluteineae</taxon>
        <taxon>Amanitaceae</taxon>
        <taxon>Amanita</taxon>
    </lineage>
</organism>
<reference evidence="2 3" key="1">
    <citation type="submission" date="2014-02" db="EMBL/GenBank/DDBJ databases">
        <title>Transposable element dynamics among asymbiotic and ectomycorrhizal Amanita fungi.</title>
        <authorList>
            <consortium name="DOE Joint Genome Institute"/>
            <person name="Hess J."/>
            <person name="Skrede I."/>
            <person name="Wolfe B."/>
            <person name="LaButti K."/>
            <person name="Ohm R.A."/>
            <person name="Grigoriev I.V."/>
            <person name="Pringle A."/>
        </authorList>
    </citation>
    <scope>NUCLEOTIDE SEQUENCE [LARGE SCALE GENOMIC DNA]</scope>
    <source>
        <strain evidence="2 3">SKay4041</strain>
    </source>
</reference>
<gene>
    <name evidence="2" type="ORF">AMATHDRAFT_62247</name>
</gene>
<feature type="region of interest" description="Disordered" evidence="1">
    <location>
        <begin position="319"/>
        <end position="377"/>
    </location>
</feature>
<dbReference type="AlphaFoldDB" id="A0A2A9NQH0"/>
<accession>A0A2A9NQH0</accession>
<dbReference type="OrthoDB" id="3259897at2759"/>
<dbReference type="STRING" id="703135.A0A2A9NQH0"/>
<keyword evidence="3" id="KW-1185">Reference proteome</keyword>
<protein>
    <submittedName>
        <fullName evidence="2">Uncharacterized protein</fullName>
    </submittedName>
</protein>
<sequence>MHSDHHRAESMSNTCPSAWKAVSDTLYSHVSTYRSLKLELQIYSSSIRVQHDNRSSSGLVPVFNTGDRVSGKVILDPSCHNSGTITITVEGIFNYKIAQEDKMCDQGMVDAAKGMKEGKHVFLSASTRLPITPNPITAPQGRLQFREAFMRRRPSASSIGMQISPAQRTQPFSLDLLHGCGVGDELPPTFKAESHARNSLAPEEFRVDYKVTATWEPRIPSNDTPSMIEVPILIHDEDFQSKDLVECQPDSWLELPLRSDHPVPFRCAVTLPTSATFLRGSSIPYFVVFTTTPRSPQLAKEIASDATISVSLVRKLTVSDPVNLPPSPPQTPASASEESDSGRNKLLKRSRLKAAKPSGPRREPEPNSSLREKPLPRLPTHSLYNTILKTNVCIGFPKRPRHPSDSRRHPSLEEMAKLPDGLQRSKISLKKNLLPCIEVPGFNVKYYLDVSVLFGQDDLRARIPIRVT</sequence>
<proteinExistence type="predicted"/>
<feature type="compositionally biased region" description="Basic residues" evidence="1">
    <location>
        <begin position="345"/>
        <end position="354"/>
    </location>
</feature>
<name>A0A2A9NQH0_9AGAR</name>
<evidence type="ECO:0000313" key="2">
    <source>
        <dbReference type="EMBL" id="PFH49933.1"/>
    </source>
</evidence>